<dbReference type="InterPro" id="IPR024523">
    <property type="entry name" value="DUF3793"/>
</dbReference>
<evidence type="ECO:0000313" key="2">
    <source>
        <dbReference type="Proteomes" id="UP000070394"/>
    </source>
</evidence>
<dbReference type="AlphaFoldDB" id="A0A133ZY18"/>
<protein>
    <recommendedName>
        <fullName evidence="3">DUF3793 domain-containing protein</fullName>
    </recommendedName>
</protein>
<evidence type="ECO:0008006" key="3">
    <source>
        <dbReference type="Google" id="ProtNLM"/>
    </source>
</evidence>
<dbReference type="PATRIC" id="fig|467210.3.peg.624"/>
<dbReference type="EMBL" id="LSDA01000015">
    <property type="protein sequence ID" value="KXB60348.1"/>
    <property type="molecule type" value="Genomic_DNA"/>
</dbReference>
<keyword evidence="2" id="KW-1185">Reference proteome</keyword>
<organism evidence="1 2">
    <name type="scientific">Lachnoanaerobaculum saburreum</name>
    <dbReference type="NCBI Taxonomy" id="467210"/>
    <lineage>
        <taxon>Bacteria</taxon>
        <taxon>Bacillati</taxon>
        <taxon>Bacillota</taxon>
        <taxon>Clostridia</taxon>
        <taxon>Lachnospirales</taxon>
        <taxon>Lachnospiraceae</taxon>
        <taxon>Lachnoanaerobaculum</taxon>
    </lineage>
</organism>
<name>A0A133ZY18_9FIRM</name>
<accession>A0A133ZY18</accession>
<reference evidence="2" key="1">
    <citation type="submission" date="2016-01" db="EMBL/GenBank/DDBJ databases">
        <authorList>
            <person name="Mitreva M."/>
            <person name="Pepin K.H."/>
            <person name="Mihindukulasuriya K.A."/>
            <person name="Fulton R."/>
            <person name="Fronick C."/>
            <person name="O'Laughlin M."/>
            <person name="Miner T."/>
            <person name="Herter B."/>
            <person name="Rosa B.A."/>
            <person name="Cordes M."/>
            <person name="Tomlinson C."/>
            <person name="Wollam A."/>
            <person name="Palsikar V.B."/>
            <person name="Mardis E.R."/>
            <person name="Wilson R.K."/>
        </authorList>
    </citation>
    <scope>NUCLEOTIDE SEQUENCE [LARGE SCALE GENOMIC DNA]</scope>
    <source>
        <strain evidence="2">DNF00896</strain>
    </source>
</reference>
<proteinExistence type="predicted"/>
<dbReference type="STRING" id="467210.HMPREF1866_00633"/>
<dbReference type="Pfam" id="PF12672">
    <property type="entry name" value="DUF3793"/>
    <property type="match status" value="1"/>
</dbReference>
<sequence length="201" mass="23528">MKNKTEVGMPVEIVNKLATDGENSVELRLIIQNAAVLKGKRISGMLFLNDKELARISMKLHNTNISLIILCTCKKRHLVMVYRAKELEEHLRSKEVSDYLREFGYRRDDFISNLIRLHQRMNGFYNKMKEFPHEVGVFLGYPICDIKGFLENKGERYLHSGYWKIYGNLEETRKKFLSYDEAREIAIDEFLSGRELESIAC</sequence>
<dbReference type="Proteomes" id="UP000070394">
    <property type="component" value="Unassembled WGS sequence"/>
</dbReference>
<comment type="caution">
    <text evidence="1">The sequence shown here is derived from an EMBL/GenBank/DDBJ whole genome shotgun (WGS) entry which is preliminary data.</text>
</comment>
<evidence type="ECO:0000313" key="1">
    <source>
        <dbReference type="EMBL" id="KXB60348.1"/>
    </source>
</evidence>
<gene>
    <name evidence="1" type="ORF">HMPREF1866_00633</name>
</gene>